<keyword evidence="2" id="KW-1185">Reference proteome</keyword>
<dbReference type="EMBL" id="VSRR010007712">
    <property type="protein sequence ID" value="MPC47393.1"/>
    <property type="molecule type" value="Genomic_DNA"/>
</dbReference>
<evidence type="ECO:0000313" key="2">
    <source>
        <dbReference type="Proteomes" id="UP000324222"/>
    </source>
</evidence>
<organism evidence="1 2">
    <name type="scientific">Portunus trituberculatus</name>
    <name type="common">Swimming crab</name>
    <name type="synonym">Neptunus trituberculatus</name>
    <dbReference type="NCBI Taxonomy" id="210409"/>
    <lineage>
        <taxon>Eukaryota</taxon>
        <taxon>Metazoa</taxon>
        <taxon>Ecdysozoa</taxon>
        <taxon>Arthropoda</taxon>
        <taxon>Crustacea</taxon>
        <taxon>Multicrustacea</taxon>
        <taxon>Malacostraca</taxon>
        <taxon>Eumalacostraca</taxon>
        <taxon>Eucarida</taxon>
        <taxon>Decapoda</taxon>
        <taxon>Pleocyemata</taxon>
        <taxon>Brachyura</taxon>
        <taxon>Eubrachyura</taxon>
        <taxon>Portunoidea</taxon>
        <taxon>Portunidae</taxon>
        <taxon>Portuninae</taxon>
        <taxon>Portunus</taxon>
    </lineage>
</organism>
<proteinExistence type="predicted"/>
<dbReference type="Proteomes" id="UP000324222">
    <property type="component" value="Unassembled WGS sequence"/>
</dbReference>
<accession>A0A5B7FQV5</accession>
<protein>
    <submittedName>
        <fullName evidence="1">Uncharacterized protein</fullName>
    </submittedName>
</protein>
<comment type="caution">
    <text evidence="1">The sequence shown here is derived from an EMBL/GenBank/DDBJ whole genome shotgun (WGS) entry which is preliminary data.</text>
</comment>
<dbReference type="AlphaFoldDB" id="A0A5B7FQV5"/>
<reference evidence="1 2" key="1">
    <citation type="submission" date="2019-05" db="EMBL/GenBank/DDBJ databases">
        <title>Another draft genome of Portunus trituberculatus and its Hox gene families provides insights of decapod evolution.</title>
        <authorList>
            <person name="Jeong J.-H."/>
            <person name="Song I."/>
            <person name="Kim S."/>
            <person name="Choi T."/>
            <person name="Kim D."/>
            <person name="Ryu S."/>
            <person name="Kim W."/>
        </authorList>
    </citation>
    <scope>NUCLEOTIDE SEQUENCE [LARGE SCALE GENOMIC DNA]</scope>
    <source>
        <tissue evidence="1">Muscle</tissue>
    </source>
</reference>
<name>A0A5B7FQV5_PORTR</name>
<sequence>MVDPTPSIEIRVMSLELLVYCWRGVGRAMWAGMSCSVGNRKIHVPMGYDDVTSVNTAVKL</sequence>
<gene>
    <name evidence="1" type="ORF">E2C01_041138</name>
</gene>
<evidence type="ECO:0000313" key="1">
    <source>
        <dbReference type="EMBL" id="MPC47393.1"/>
    </source>
</evidence>